<reference evidence="1 2" key="1">
    <citation type="journal article" date="2019" name="Sci. Rep.">
        <title>Orb-weaving spider Araneus ventricosus genome elucidates the spidroin gene catalogue.</title>
        <authorList>
            <person name="Kono N."/>
            <person name="Nakamura H."/>
            <person name="Ohtoshi R."/>
            <person name="Moran D.A.P."/>
            <person name="Shinohara A."/>
            <person name="Yoshida Y."/>
            <person name="Fujiwara M."/>
            <person name="Mori M."/>
            <person name="Tomita M."/>
            <person name="Arakawa K."/>
        </authorList>
    </citation>
    <scope>NUCLEOTIDE SEQUENCE [LARGE SCALE GENOMIC DNA]</scope>
</reference>
<feature type="non-terminal residue" evidence="1">
    <location>
        <position position="10"/>
    </location>
</feature>
<dbReference type="EMBL" id="BGPR01072447">
    <property type="protein sequence ID" value="GBO45368.1"/>
    <property type="molecule type" value="Genomic_DNA"/>
</dbReference>
<keyword evidence="2" id="KW-1185">Reference proteome</keyword>
<proteinExistence type="predicted"/>
<sequence length="10" mass="1061">MSVQIPASTK</sequence>
<dbReference type="Proteomes" id="UP000499080">
    <property type="component" value="Unassembled WGS sequence"/>
</dbReference>
<accession>A0A4Y2X850</accession>
<evidence type="ECO:0000313" key="2">
    <source>
        <dbReference type="Proteomes" id="UP000499080"/>
    </source>
</evidence>
<evidence type="ECO:0000313" key="1">
    <source>
        <dbReference type="EMBL" id="GBO45368.1"/>
    </source>
</evidence>
<protein>
    <submittedName>
        <fullName evidence="1">Uncharacterized protein</fullName>
    </submittedName>
</protein>
<name>A0A4Y2X850_ARAVE</name>
<comment type="caution">
    <text evidence="1">The sequence shown here is derived from an EMBL/GenBank/DDBJ whole genome shotgun (WGS) entry which is preliminary data.</text>
</comment>
<gene>
    <name evidence="1" type="ORF">AVEN_177024_1</name>
</gene>
<organism evidence="1 2">
    <name type="scientific">Araneus ventricosus</name>
    <name type="common">Orbweaver spider</name>
    <name type="synonym">Epeira ventricosa</name>
    <dbReference type="NCBI Taxonomy" id="182803"/>
    <lineage>
        <taxon>Eukaryota</taxon>
        <taxon>Metazoa</taxon>
        <taxon>Ecdysozoa</taxon>
        <taxon>Arthropoda</taxon>
        <taxon>Chelicerata</taxon>
        <taxon>Arachnida</taxon>
        <taxon>Araneae</taxon>
        <taxon>Araneomorphae</taxon>
        <taxon>Entelegynae</taxon>
        <taxon>Araneoidea</taxon>
        <taxon>Araneidae</taxon>
        <taxon>Araneus</taxon>
    </lineage>
</organism>